<dbReference type="InterPro" id="IPR013324">
    <property type="entry name" value="RNA_pol_sigma_r3/r4-like"/>
</dbReference>
<evidence type="ECO:0000256" key="1">
    <source>
        <dbReference type="ARBA" id="ARBA00010641"/>
    </source>
</evidence>
<dbReference type="Proteomes" id="UP000324996">
    <property type="component" value="Unassembled WGS sequence"/>
</dbReference>
<dbReference type="Pfam" id="PF12973">
    <property type="entry name" value="Cupin_7"/>
    <property type="match status" value="1"/>
</dbReference>
<name>A0A5A7N236_9PROT</name>
<dbReference type="GO" id="GO:0003677">
    <property type="term" value="F:DNA binding"/>
    <property type="evidence" value="ECO:0007669"/>
    <property type="project" value="UniProtKB-KW"/>
</dbReference>
<evidence type="ECO:0000256" key="4">
    <source>
        <dbReference type="ARBA" id="ARBA00023125"/>
    </source>
</evidence>
<dbReference type="SUPFAM" id="SSF88946">
    <property type="entry name" value="Sigma2 domain of RNA polymerase sigma factors"/>
    <property type="match status" value="1"/>
</dbReference>
<dbReference type="InterPro" id="IPR013249">
    <property type="entry name" value="RNA_pol_sigma70_r4_t2"/>
</dbReference>
<evidence type="ECO:0000256" key="2">
    <source>
        <dbReference type="ARBA" id="ARBA00023015"/>
    </source>
</evidence>
<evidence type="ECO:0000256" key="5">
    <source>
        <dbReference type="ARBA" id="ARBA00023163"/>
    </source>
</evidence>
<dbReference type="InterPro" id="IPR025979">
    <property type="entry name" value="ChrR-like_cupin_dom"/>
</dbReference>
<evidence type="ECO:0000259" key="8">
    <source>
        <dbReference type="Pfam" id="PF08281"/>
    </source>
</evidence>
<dbReference type="GO" id="GO:0006352">
    <property type="term" value="P:DNA-templated transcription initiation"/>
    <property type="evidence" value="ECO:0007669"/>
    <property type="project" value="InterPro"/>
</dbReference>
<dbReference type="InterPro" id="IPR039425">
    <property type="entry name" value="RNA_pol_sigma-70-like"/>
</dbReference>
<evidence type="ECO:0000313" key="10">
    <source>
        <dbReference type="EMBL" id="GER02352.1"/>
    </source>
</evidence>
<dbReference type="Gene3D" id="1.10.1740.10">
    <property type="match status" value="1"/>
</dbReference>
<dbReference type="Pfam" id="PF08281">
    <property type="entry name" value="Sigma70_r4_2"/>
    <property type="match status" value="1"/>
</dbReference>
<dbReference type="PROSITE" id="PS01063">
    <property type="entry name" value="SIGMA70_ECF"/>
    <property type="match status" value="1"/>
</dbReference>
<accession>A0A5A7N236</accession>
<dbReference type="InterPro" id="IPR012807">
    <property type="entry name" value="Anti-sigma_ChrR"/>
</dbReference>
<dbReference type="EMBL" id="BKCN01000001">
    <property type="protein sequence ID" value="GER02352.1"/>
    <property type="molecule type" value="Genomic_DNA"/>
</dbReference>
<sequence length="410" mass="45491">MRGLSSQSRPRPDDVHLVALITAIAAERSRAAFAELFRAFAPRLKAYVMRAGADGRMAEDVVQEAMIAVWRKADSFNPEKASVSTWIFTIVRNKRIDYLRREARPDLKPSDFLHLENDQTHADDEIDGQQTGDSIQEALAGLPLEQAQVLELAYFEDKSHREIAEQLNLPLGTVKSRIRLALARMKVDIGYGIMNLNRLSDEVLVDYASGAAPEPVALAIATHMSLNAEARRDYEQMNHLGGALLMSIDEEAVSDHLLDDLLARLDEPEAAQSPSPAFDAQTKAIVPQPLLPYLRASLDDLPWQKVYNGVEEYRFETTLPGYKSALLRIAPGKPMPLHSHRGPEYTVVLDGAYYDQGVRLGRGDLCEADGHDQHRPIADDKDGCLCLIVLDAPIRLSGLLGIVLNPFLKN</sequence>
<comment type="similarity">
    <text evidence="1 6">Belongs to the sigma-70 factor family. ECF subfamily.</text>
</comment>
<dbReference type="CDD" id="cd06171">
    <property type="entry name" value="Sigma70_r4"/>
    <property type="match status" value="1"/>
</dbReference>
<reference evidence="10 11" key="1">
    <citation type="submission" date="2019-09" db="EMBL/GenBank/DDBJ databases">
        <title>NBRP : Genome information of microbial organism related human and environment.</title>
        <authorList>
            <person name="Hattori M."/>
            <person name="Oshima K."/>
            <person name="Inaba H."/>
            <person name="Suda W."/>
            <person name="Sakamoto M."/>
            <person name="Iino T."/>
            <person name="Kitahara M."/>
            <person name="Oshida Y."/>
            <person name="Iida T."/>
            <person name="Kudo T."/>
            <person name="Itoh T."/>
            <person name="Ohkuma M."/>
        </authorList>
    </citation>
    <scope>NUCLEOTIDE SEQUENCE [LARGE SCALE GENOMIC DNA]</scope>
    <source>
        <strain evidence="10 11">Q-1</strain>
    </source>
</reference>
<keyword evidence="4 6" id="KW-0238">DNA-binding</keyword>
<proteinExistence type="inferred from homology"/>
<dbReference type="PANTHER" id="PTHR43133:SF62">
    <property type="entry name" value="RNA POLYMERASE SIGMA FACTOR SIGZ"/>
    <property type="match status" value="1"/>
</dbReference>
<dbReference type="InterPro" id="IPR013325">
    <property type="entry name" value="RNA_pol_sigma_r2"/>
</dbReference>
<dbReference type="GO" id="GO:0016987">
    <property type="term" value="F:sigma factor activity"/>
    <property type="evidence" value="ECO:0007669"/>
    <property type="project" value="UniProtKB-KW"/>
</dbReference>
<dbReference type="InterPro" id="IPR041916">
    <property type="entry name" value="Anti_sigma_zinc_sf"/>
</dbReference>
<dbReference type="InterPro" id="IPR007627">
    <property type="entry name" value="RNA_pol_sigma70_r2"/>
</dbReference>
<dbReference type="NCBIfam" id="TIGR02451">
    <property type="entry name" value="anti_sig_ChrR"/>
    <property type="match status" value="1"/>
</dbReference>
<protein>
    <recommendedName>
        <fullName evidence="6">RNA polymerase sigma factor</fullName>
    </recommendedName>
</protein>
<dbReference type="PANTHER" id="PTHR43133">
    <property type="entry name" value="RNA POLYMERASE ECF-TYPE SIGMA FACTO"/>
    <property type="match status" value="1"/>
</dbReference>
<dbReference type="SUPFAM" id="SSF51182">
    <property type="entry name" value="RmlC-like cupins"/>
    <property type="match status" value="1"/>
</dbReference>
<dbReference type="Gene3D" id="2.60.120.10">
    <property type="entry name" value="Jelly Rolls"/>
    <property type="match status" value="1"/>
</dbReference>
<keyword evidence="3 6" id="KW-0731">Sigma factor</keyword>
<feature type="domain" description="RNA polymerase sigma-70 region 2" evidence="7">
    <location>
        <begin position="36"/>
        <end position="104"/>
    </location>
</feature>
<dbReference type="NCBIfam" id="TIGR02937">
    <property type="entry name" value="sigma70-ECF"/>
    <property type="match status" value="1"/>
</dbReference>
<dbReference type="InterPro" id="IPR000838">
    <property type="entry name" value="RNA_pol_sigma70_ECF_CS"/>
</dbReference>
<dbReference type="InterPro" id="IPR011051">
    <property type="entry name" value="RmlC_Cupin_sf"/>
</dbReference>
<feature type="domain" description="ChrR-like cupin" evidence="9">
    <location>
        <begin position="298"/>
        <end position="389"/>
    </location>
</feature>
<evidence type="ECO:0000259" key="7">
    <source>
        <dbReference type="Pfam" id="PF04542"/>
    </source>
</evidence>
<organism evidence="10 11">
    <name type="scientific">Iodidimonas nitroreducens</name>
    <dbReference type="NCBI Taxonomy" id="1236968"/>
    <lineage>
        <taxon>Bacteria</taxon>
        <taxon>Pseudomonadati</taxon>
        <taxon>Pseudomonadota</taxon>
        <taxon>Alphaproteobacteria</taxon>
        <taxon>Iodidimonadales</taxon>
        <taxon>Iodidimonadaceae</taxon>
        <taxon>Iodidimonas</taxon>
    </lineage>
</organism>
<evidence type="ECO:0000256" key="3">
    <source>
        <dbReference type="ARBA" id="ARBA00023082"/>
    </source>
</evidence>
<gene>
    <name evidence="10" type="ORF">JCM17846_00340</name>
</gene>
<dbReference type="InterPro" id="IPR014284">
    <property type="entry name" value="RNA_pol_sigma-70_dom"/>
</dbReference>
<evidence type="ECO:0000256" key="6">
    <source>
        <dbReference type="RuleBase" id="RU000716"/>
    </source>
</evidence>
<dbReference type="InterPro" id="IPR014710">
    <property type="entry name" value="RmlC-like_jellyroll"/>
</dbReference>
<evidence type="ECO:0000259" key="9">
    <source>
        <dbReference type="Pfam" id="PF12973"/>
    </source>
</evidence>
<keyword evidence="5 6" id="KW-0804">Transcription</keyword>
<keyword evidence="2 6" id="KW-0805">Transcription regulation</keyword>
<dbReference type="Pfam" id="PF04542">
    <property type="entry name" value="Sigma70_r2"/>
    <property type="match status" value="1"/>
</dbReference>
<dbReference type="CDD" id="cd20301">
    <property type="entry name" value="cupin_ChrR"/>
    <property type="match status" value="1"/>
</dbReference>
<dbReference type="Gene3D" id="1.10.10.1320">
    <property type="entry name" value="Anti-sigma factor, zinc-finger domain"/>
    <property type="match status" value="1"/>
</dbReference>
<keyword evidence="11" id="KW-1185">Reference proteome</keyword>
<feature type="domain" description="RNA polymerase sigma factor 70 region 4 type 2" evidence="8">
    <location>
        <begin position="134"/>
        <end position="185"/>
    </location>
</feature>
<dbReference type="SUPFAM" id="SSF88659">
    <property type="entry name" value="Sigma3 and sigma4 domains of RNA polymerase sigma factors"/>
    <property type="match status" value="1"/>
</dbReference>
<dbReference type="InterPro" id="IPR036388">
    <property type="entry name" value="WH-like_DNA-bd_sf"/>
</dbReference>
<comment type="caution">
    <text evidence="10">The sequence shown here is derived from an EMBL/GenBank/DDBJ whole genome shotgun (WGS) entry which is preliminary data.</text>
</comment>
<dbReference type="Gene3D" id="1.10.10.10">
    <property type="entry name" value="Winged helix-like DNA-binding domain superfamily/Winged helix DNA-binding domain"/>
    <property type="match status" value="1"/>
</dbReference>
<evidence type="ECO:0000313" key="11">
    <source>
        <dbReference type="Proteomes" id="UP000324996"/>
    </source>
</evidence>
<dbReference type="AlphaFoldDB" id="A0A5A7N236"/>